<comment type="caution">
    <text evidence="1">The sequence shown here is derived from an EMBL/GenBank/DDBJ whole genome shotgun (WGS) entry which is preliminary data.</text>
</comment>
<gene>
    <name evidence="1" type="ORF">BESB_016930</name>
</gene>
<protein>
    <submittedName>
        <fullName evidence="1">Uncharacterized protein</fullName>
    </submittedName>
</protein>
<evidence type="ECO:0000313" key="1">
    <source>
        <dbReference type="EMBL" id="PFH32375.1"/>
    </source>
</evidence>
<dbReference type="AlphaFoldDB" id="A0A2A9M341"/>
<reference evidence="1 2" key="1">
    <citation type="submission" date="2017-09" db="EMBL/GenBank/DDBJ databases">
        <title>Genome sequencing of Besnoitia besnoiti strain Bb-Ger1.</title>
        <authorList>
            <person name="Schares G."/>
            <person name="Venepally P."/>
            <person name="Lorenzi H.A."/>
        </authorList>
    </citation>
    <scope>NUCLEOTIDE SEQUENCE [LARGE SCALE GENOMIC DNA]</scope>
    <source>
        <strain evidence="1 2">Bb-Ger1</strain>
    </source>
</reference>
<keyword evidence="2" id="KW-1185">Reference proteome</keyword>
<organism evidence="1 2">
    <name type="scientific">Besnoitia besnoiti</name>
    <name type="common">Apicomplexan protozoan</name>
    <dbReference type="NCBI Taxonomy" id="94643"/>
    <lineage>
        <taxon>Eukaryota</taxon>
        <taxon>Sar</taxon>
        <taxon>Alveolata</taxon>
        <taxon>Apicomplexa</taxon>
        <taxon>Conoidasida</taxon>
        <taxon>Coccidia</taxon>
        <taxon>Eucoccidiorida</taxon>
        <taxon>Eimeriorina</taxon>
        <taxon>Sarcocystidae</taxon>
        <taxon>Besnoitia</taxon>
    </lineage>
</organism>
<dbReference type="EMBL" id="NWUJ01000011">
    <property type="protein sequence ID" value="PFH32375.1"/>
    <property type="molecule type" value="Genomic_DNA"/>
</dbReference>
<dbReference type="GeneID" id="40306754"/>
<accession>A0A2A9M341</accession>
<proteinExistence type="predicted"/>
<evidence type="ECO:0000313" key="2">
    <source>
        <dbReference type="Proteomes" id="UP000224006"/>
    </source>
</evidence>
<dbReference type="KEGG" id="bbes:BESB_016930"/>
<dbReference type="Proteomes" id="UP000224006">
    <property type="component" value="Chromosome X"/>
</dbReference>
<name>A0A2A9M341_BESBE</name>
<dbReference type="VEuPathDB" id="ToxoDB:BESB_016930"/>
<dbReference type="RefSeq" id="XP_029216384.1">
    <property type="nucleotide sequence ID" value="XM_029360408.1"/>
</dbReference>
<sequence length="32" mass="3764">MVLQRIPAYHRYSRNSPAVQGRSLRRRCLAAH</sequence>